<accession>A0AA87MRD6</accession>
<dbReference type="AlphaFoldDB" id="A0AA87MRD6"/>
<protein>
    <submittedName>
        <fullName evidence="1">Uncharacterized protein</fullName>
    </submittedName>
</protein>
<evidence type="ECO:0000313" key="2">
    <source>
        <dbReference type="Proteomes" id="UP000001343"/>
    </source>
</evidence>
<evidence type="ECO:0000313" key="1">
    <source>
        <dbReference type="EMBL" id="EKS00956.1"/>
    </source>
</evidence>
<sequence length="42" mass="4763">MQIGSKILSFEQLISNVSSTRKMSAKVFFSSRIFHPSESNRS</sequence>
<organism evidence="1 2">
    <name type="scientific">Leptospira mayottensis 200901122</name>
    <dbReference type="NCBI Taxonomy" id="1193010"/>
    <lineage>
        <taxon>Bacteria</taxon>
        <taxon>Pseudomonadati</taxon>
        <taxon>Spirochaetota</taxon>
        <taxon>Spirochaetia</taxon>
        <taxon>Leptospirales</taxon>
        <taxon>Leptospiraceae</taxon>
        <taxon>Leptospira</taxon>
    </lineage>
</organism>
<reference evidence="1 2" key="1">
    <citation type="journal article" date="2014" name="Int. J. Syst. Evol. Microbiol.">
        <title>Leptospira mayottensis sp. nov., a pathogenic species of the genus Leptospira isolated from humans.</title>
        <authorList>
            <person name="Bourhy P."/>
            <person name="Collet L."/>
            <person name="Brisse S."/>
            <person name="Picardeau M."/>
        </authorList>
    </citation>
    <scope>NUCLEOTIDE SEQUENCE [LARGE SCALE GENOMIC DNA]</scope>
    <source>
        <strain evidence="1 2">200901122</strain>
    </source>
</reference>
<name>A0AA87MRD6_9LEPT</name>
<dbReference type="EMBL" id="AKWM02000027">
    <property type="protein sequence ID" value="EKS00956.1"/>
    <property type="molecule type" value="Genomic_DNA"/>
</dbReference>
<proteinExistence type="predicted"/>
<comment type="caution">
    <text evidence="1">The sequence shown here is derived from an EMBL/GenBank/DDBJ whole genome shotgun (WGS) entry which is preliminary data.</text>
</comment>
<dbReference type="Proteomes" id="UP000001343">
    <property type="component" value="Unassembled WGS sequence"/>
</dbReference>
<gene>
    <name evidence="1" type="ORF">LEP1GSC125_3012</name>
</gene>